<sequence length="700" mass="76816">MMPNTNTPYSPTAHSTPTTLLPEEVFGYIDVVTLADIHRYLRESEAQDDIDLAAWIQENYLYGVEKDQPTATIRTAQGFAQLDRAYRRVRSLTNKAQDKWPFFDRNFKEMSSATVRNNARGEAAPGVLYPIEKMQKASTAVEQLDASSVSNTSSAPGLQVPFASVKPSRHQLCRQQETCPAQRNSALLPFNLPATPAQQQAREKISVHSKNLAQEMSTCTDTTTDTNSREMIEPELPQPAATSIERMRDAENGMDQAAVDDVKIETPSTSPSSHSKLNDDDSKTDPVRDAGGGKVRGPNGRYLSRDDDLSSLKKIKKPRGKGGRPSLKSSDQNHAMTMDESSDKPEELSTGDVGVFVEVQTLSTPPPDQKIEEQNKDDAPATLGVLDTKDGTENQVTSLTESTPAYLLAAEADPVLSNLDRLPPNSRRAIKRKSEPVVQEGERKRGRYGGIVGRPRKSEQRENLQGAQGNNLPLVYGEHEADSLPQMTTRRSARQSAAANLDTSKADEPTSEHDKKDLELLEKELTGGTSPSNESMTAVEDKTIRGIEEKDMATIQKNTSTPARKSKKKGARSSAEPSTRKRTAKTPKPDLLKMGLERTAPVPATALSTDMEKDGITPTSSDSAGFMTVNGSKKTYSGHVELFARLTTGHGVIEFPIPTDQLNSNEAKMVEKYAEWNAQPDAVPVPYDQFRQIFSFAKKD</sequence>
<name>A0A8H5ZCR2_COCSA</name>
<accession>A0A8H5ZCR2</accession>
<proteinExistence type="predicted"/>
<comment type="caution">
    <text evidence="2">The sequence shown here is derived from an EMBL/GenBank/DDBJ whole genome shotgun (WGS) entry which is preliminary data.</text>
</comment>
<feature type="compositionally biased region" description="Polar residues" evidence="1">
    <location>
        <begin position="527"/>
        <end position="536"/>
    </location>
</feature>
<feature type="compositionally biased region" description="Polar residues" evidence="1">
    <location>
        <begin position="266"/>
        <end position="275"/>
    </location>
</feature>
<feature type="region of interest" description="Disordered" evidence="1">
    <location>
        <begin position="412"/>
        <end position="623"/>
    </location>
</feature>
<dbReference type="OMA" id="WPFFDRN"/>
<feature type="compositionally biased region" description="Basic and acidic residues" evidence="1">
    <location>
        <begin position="504"/>
        <end position="525"/>
    </location>
</feature>
<evidence type="ECO:0000256" key="1">
    <source>
        <dbReference type="SAM" id="MobiDB-lite"/>
    </source>
</evidence>
<gene>
    <name evidence="2" type="ORF">GGP41_009211</name>
</gene>
<feature type="compositionally biased region" description="Basic and acidic residues" evidence="1">
    <location>
        <begin position="539"/>
        <end position="552"/>
    </location>
</feature>
<organism evidence="2 3">
    <name type="scientific">Cochliobolus sativus</name>
    <name type="common">Common root rot and spot blotch fungus</name>
    <name type="synonym">Bipolaris sorokiniana</name>
    <dbReference type="NCBI Taxonomy" id="45130"/>
    <lineage>
        <taxon>Eukaryota</taxon>
        <taxon>Fungi</taxon>
        <taxon>Dikarya</taxon>
        <taxon>Ascomycota</taxon>
        <taxon>Pezizomycotina</taxon>
        <taxon>Dothideomycetes</taxon>
        <taxon>Pleosporomycetidae</taxon>
        <taxon>Pleosporales</taxon>
        <taxon>Pleosporineae</taxon>
        <taxon>Pleosporaceae</taxon>
        <taxon>Bipolaris</taxon>
    </lineage>
</organism>
<feature type="compositionally biased region" description="Basic and acidic residues" evidence="1">
    <location>
        <begin position="369"/>
        <end position="379"/>
    </location>
</feature>
<evidence type="ECO:0000313" key="2">
    <source>
        <dbReference type="EMBL" id="KAF5847913.1"/>
    </source>
</evidence>
<dbReference type="AlphaFoldDB" id="A0A8H5ZCR2"/>
<reference evidence="2" key="1">
    <citation type="submission" date="2019-11" db="EMBL/GenBank/DDBJ databases">
        <title>Bipolaris sorokiniana Genome sequencing.</title>
        <authorList>
            <person name="Wang H."/>
        </authorList>
    </citation>
    <scope>NUCLEOTIDE SEQUENCE</scope>
</reference>
<dbReference type="Proteomes" id="UP000624244">
    <property type="component" value="Unassembled WGS sequence"/>
</dbReference>
<dbReference type="EMBL" id="WNKQ01000012">
    <property type="protein sequence ID" value="KAF5847913.1"/>
    <property type="molecule type" value="Genomic_DNA"/>
</dbReference>
<feature type="compositionally biased region" description="Basic and acidic residues" evidence="1">
    <location>
        <begin position="276"/>
        <end position="288"/>
    </location>
</feature>
<feature type="region of interest" description="Disordered" evidence="1">
    <location>
        <begin position="263"/>
        <end position="396"/>
    </location>
</feature>
<feature type="region of interest" description="Disordered" evidence="1">
    <location>
        <begin position="209"/>
        <end position="240"/>
    </location>
</feature>
<protein>
    <submittedName>
        <fullName evidence="2">Uncharacterized protein</fullName>
    </submittedName>
</protein>
<feature type="compositionally biased region" description="Basic residues" evidence="1">
    <location>
        <begin position="313"/>
        <end position="322"/>
    </location>
</feature>
<evidence type="ECO:0000313" key="3">
    <source>
        <dbReference type="Proteomes" id="UP000624244"/>
    </source>
</evidence>
<feature type="compositionally biased region" description="Basic and acidic residues" evidence="1">
    <location>
        <begin position="432"/>
        <end position="443"/>
    </location>
</feature>